<dbReference type="WBParaSite" id="ES5_v2.g16556.t1">
    <property type="protein sequence ID" value="ES5_v2.g16556.t1"/>
    <property type="gene ID" value="ES5_v2.g16556"/>
</dbReference>
<reference evidence="2" key="1">
    <citation type="submission" date="2022-11" db="UniProtKB">
        <authorList>
            <consortium name="WormBaseParasite"/>
        </authorList>
    </citation>
    <scope>IDENTIFICATION</scope>
</reference>
<organism evidence="1 2">
    <name type="scientific">Panagrolaimus sp. ES5</name>
    <dbReference type="NCBI Taxonomy" id="591445"/>
    <lineage>
        <taxon>Eukaryota</taxon>
        <taxon>Metazoa</taxon>
        <taxon>Ecdysozoa</taxon>
        <taxon>Nematoda</taxon>
        <taxon>Chromadorea</taxon>
        <taxon>Rhabditida</taxon>
        <taxon>Tylenchina</taxon>
        <taxon>Panagrolaimomorpha</taxon>
        <taxon>Panagrolaimoidea</taxon>
        <taxon>Panagrolaimidae</taxon>
        <taxon>Panagrolaimus</taxon>
    </lineage>
</organism>
<evidence type="ECO:0000313" key="1">
    <source>
        <dbReference type="Proteomes" id="UP000887579"/>
    </source>
</evidence>
<sequence length="1121" mass="128686">MPKSSGTLRSSLGRARGVAVKHIDRYKSLCHANPRPWNDEATVLMSGILKSMQNDAEQMDELWKRWQKYVDSVDGDNEQEEEQKLFNEWRDNSEYTDLMFELDESIQIVKAGLEIIFNPVDRSSVASTQGDNQDFFDDILGEPEAPIAKEKKPSCKYIATPIPPLFIPKFKGDYMEWDGFWQRFNYAVHSKAYPKIEKLFALLNLLDGRAKEAVSGFQLSDKNYDTVVKTLVDRYDDKHAIISELQIRLRSMEPAKDDPSSIRRVVDSVKNICRKLENQGSSIDNEPMRLDIMDRMPPELKKKLYWFNRSTNATTDEILEKMEKLALKAETVPPSPKPTSSKSIEISKQTIVRSSWETNPISCKFCDGSHKPSKCRSFPTPEARIQQLKKKKCCVNCMSDDHMATNCSRKDLKCFNCNNPHFSFLCLKSIGKNDSKTMISVNKNQSAMMAKKVLVSHPCNDTVLEAIVFFDSGSQRSYITRNLIKKLRLPTVNHENLTVTGFGGKTSCYKSDLVHMKLKAEDGWHELFANSAERIVDRLPVIEKKLDGTFENSSVAPDILIGMDYYYEYVNDSKMIKRNLFLVESKIGKMYCGKIPMMDDNTVSSLVMDKAPERLDDCEMFWKLETMGIVDRSVDSVEDEKALKQFEESLKFQDNRYYISWPFKTDHPPLPSNAGYALARLRSNCKKIQQNPELMAQAQTNVEDQLNRGTIELAPKKPQGSIVCYLPHHFVITPQKSTTKIRMVFDGSAKASKNDPSLNDCMYRGPIDMPEIPGLLFKLRTSTILITGDIEKAFHQVYLNEEDRDAVRFFWVKDLTKEPVGNNLITYRFVGVPFGIKPSPSILSIIIKYHLKRKNIPALLKLLKTHFVDNLYFLEEKSIAAIAMFKLVREYFLEASMNVREWLSNDPIVNAAIPDDIRQTSHVTKVLGLTWDTQKDTLSIVLKHDALKEPWTKRKVLTFIASTYDPLGFLSPVTIRGRIFMQKLFQEELKWDDALNEALVNEWKKILDIWNGSIDVPRRYVRSKFPDSKDTEIHAFADASSFAYCAAVYLRVKTADGYVTSIVFAKTRLQPLKKNLTIPKMEVMGIWLAAKLVSYVQKELDLPQSQKFIWTDSQISWHWFQ</sequence>
<dbReference type="Proteomes" id="UP000887579">
    <property type="component" value="Unplaced"/>
</dbReference>
<evidence type="ECO:0000313" key="2">
    <source>
        <dbReference type="WBParaSite" id="ES5_v2.g16556.t1"/>
    </source>
</evidence>
<proteinExistence type="predicted"/>
<name>A0AC34FGK2_9BILA</name>
<accession>A0AC34FGK2</accession>
<protein>
    <submittedName>
        <fullName evidence="2">Peptidase aspartic putative domain-containing protein</fullName>
    </submittedName>
</protein>